<sequence length="433" mass="49445">MLSIRFVRGFCAVLDAAAVATIAHNISIWKRKAKSNITIRKISVSTISTLPSPEEDLEPVKPPDQVLSRLKEERDPVRLFRIFKDNACNPRLVENRFAFEDTIARLAGARRFDLVEDLLEHQKSLPQGHSEGFMIRIIMLYGKAGMPGHAIGTFHWMHVFKCERTVKSFNAVLKVLSSTRRFHQIFMLFDEVSTRFGISPDEITFNLVIKAFCEMSCLDSAYLLMMEMEKAGMGPDVFTYTTLISASYKAGRREVGNGLWNLMLLRGCLPNLATFNVRIQYLVNNRMAWHANRLLNKMTRMGIKPDELTYNLIIKGFFIIKDNEMAKRIYLSLQDGGCEPNNKINQTMVHYLSEGGELDLAFRICKESMTKNWFPSIESINKLLRLLMTSSHEESAREIMNLVRRRVPSYSVEGMKALQDIIDGGRKELKSGA</sequence>
<evidence type="ECO:0000256" key="1">
    <source>
        <dbReference type="ARBA" id="ARBA00007626"/>
    </source>
</evidence>
<dbReference type="InterPro" id="IPR002885">
    <property type="entry name" value="PPR_rpt"/>
</dbReference>
<evidence type="ECO:0000313" key="4">
    <source>
        <dbReference type="EMBL" id="KAK1259763.1"/>
    </source>
</evidence>
<protein>
    <submittedName>
        <fullName evidence="4">Pentatricopeptide repeat-containing protein</fullName>
    </submittedName>
</protein>
<dbReference type="NCBIfam" id="TIGR00756">
    <property type="entry name" value="PPR"/>
    <property type="match status" value="2"/>
</dbReference>
<evidence type="ECO:0000256" key="3">
    <source>
        <dbReference type="PROSITE-ProRule" id="PRU00708"/>
    </source>
</evidence>
<dbReference type="PROSITE" id="PS51375">
    <property type="entry name" value="PPR"/>
    <property type="match status" value="4"/>
</dbReference>
<accession>A0AAV9A6F1</accession>
<dbReference type="Pfam" id="PF13041">
    <property type="entry name" value="PPR_2"/>
    <property type="match status" value="2"/>
</dbReference>
<feature type="repeat" description="PPR" evidence="3">
    <location>
        <begin position="271"/>
        <end position="305"/>
    </location>
</feature>
<evidence type="ECO:0000256" key="2">
    <source>
        <dbReference type="ARBA" id="ARBA00022737"/>
    </source>
</evidence>
<feature type="repeat" description="PPR" evidence="3">
    <location>
        <begin position="201"/>
        <end position="235"/>
    </location>
</feature>
<proteinExistence type="inferred from homology"/>
<organism evidence="4 5">
    <name type="scientific">Acorus gramineus</name>
    <name type="common">Dwarf sweet flag</name>
    <dbReference type="NCBI Taxonomy" id="55184"/>
    <lineage>
        <taxon>Eukaryota</taxon>
        <taxon>Viridiplantae</taxon>
        <taxon>Streptophyta</taxon>
        <taxon>Embryophyta</taxon>
        <taxon>Tracheophyta</taxon>
        <taxon>Spermatophyta</taxon>
        <taxon>Magnoliopsida</taxon>
        <taxon>Liliopsida</taxon>
        <taxon>Acoraceae</taxon>
        <taxon>Acorus</taxon>
    </lineage>
</organism>
<dbReference type="InterPro" id="IPR050667">
    <property type="entry name" value="PPR-containing_protein"/>
</dbReference>
<dbReference type="Proteomes" id="UP001179952">
    <property type="component" value="Unassembled WGS sequence"/>
</dbReference>
<evidence type="ECO:0000313" key="5">
    <source>
        <dbReference type="Proteomes" id="UP001179952"/>
    </source>
</evidence>
<feature type="repeat" description="PPR" evidence="3">
    <location>
        <begin position="306"/>
        <end position="340"/>
    </location>
</feature>
<dbReference type="PANTHER" id="PTHR47939:SF7">
    <property type="entry name" value="REPEAT-CONTAINING PROTEIN, PUTATIVE-RELATED"/>
    <property type="match status" value="1"/>
</dbReference>
<feature type="repeat" description="PPR" evidence="3">
    <location>
        <begin position="236"/>
        <end position="270"/>
    </location>
</feature>
<reference evidence="4" key="2">
    <citation type="submission" date="2023-06" db="EMBL/GenBank/DDBJ databases">
        <authorList>
            <person name="Ma L."/>
            <person name="Liu K.-W."/>
            <person name="Li Z."/>
            <person name="Hsiao Y.-Y."/>
            <person name="Qi Y."/>
            <person name="Fu T."/>
            <person name="Tang G."/>
            <person name="Zhang D."/>
            <person name="Sun W.-H."/>
            <person name="Liu D.-K."/>
            <person name="Li Y."/>
            <person name="Chen G.-Z."/>
            <person name="Liu X.-D."/>
            <person name="Liao X.-Y."/>
            <person name="Jiang Y.-T."/>
            <person name="Yu X."/>
            <person name="Hao Y."/>
            <person name="Huang J."/>
            <person name="Zhao X.-W."/>
            <person name="Ke S."/>
            <person name="Chen Y.-Y."/>
            <person name="Wu W.-L."/>
            <person name="Hsu J.-L."/>
            <person name="Lin Y.-F."/>
            <person name="Huang M.-D."/>
            <person name="Li C.-Y."/>
            <person name="Huang L."/>
            <person name="Wang Z.-W."/>
            <person name="Zhao X."/>
            <person name="Zhong W.-Y."/>
            <person name="Peng D.-H."/>
            <person name="Ahmad S."/>
            <person name="Lan S."/>
            <person name="Zhang J.-S."/>
            <person name="Tsai W.-C."/>
            <person name="Van De Peer Y."/>
            <person name="Liu Z.-J."/>
        </authorList>
    </citation>
    <scope>NUCLEOTIDE SEQUENCE</scope>
    <source>
        <strain evidence="4">SCP</strain>
        <tissue evidence="4">Leaves</tissue>
    </source>
</reference>
<comment type="caution">
    <text evidence="4">The sequence shown here is derived from an EMBL/GenBank/DDBJ whole genome shotgun (WGS) entry which is preliminary data.</text>
</comment>
<gene>
    <name evidence="4" type="ORF">QJS04_geneDACA020063</name>
</gene>
<dbReference type="InterPro" id="IPR011990">
    <property type="entry name" value="TPR-like_helical_dom_sf"/>
</dbReference>
<dbReference type="PANTHER" id="PTHR47939">
    <property type="entry name" value="MEMBRANE-ASSOCIATED SALT-INDUCIBLE PROTEIN-LIKE"/>
    <property type="match status" value="1"/>
</dbReference>
<comment type="similarity">
    <text evidence="1">Belongs to the PPR family. P subfamily.</text>
</comment>
<dbReference type="Gene3D" id="1.25.40.10">
    <property type="entry name" value="Tetratricopeptide repeat domain"/>
    <property type="match status" value="2"/>
</dbReference>
<keyword evidence="2" id="KW-0677">Repeat</keyword>
<name>A0AAV9A6F1_ACOGR</name>
<dbReference type="AlphaFoldDB" id="A0AAV9A6F1"/>
<reference evidence="4" key="1">
    <citation type="journal article" date="2023" name="Nat. Commun.">
        <title>Diploid and tetraploid genomes of Acorus and the evolution of monocots.</title>
        <authorList>
            <person name="Ma L."/>
            <person name="Liu K.W."/>
            <person name="Li Z."/>
            <person name="Hsiao Y.Y."/>
            <person name="Qi Y."/>
            <person name="Fu T."/>
            <person name="Tang G.D."/>
            <person name="Zhang D."/>
            <person name="Sun W.H."/>
            <person name="Liu D.K."/>
            <person name="Li Y."/>
            <person name="Chen G.Z."/>
            <person name="Liu X.D."/>
            <person name="Liao X.Y."/>
            <person name="Jiang Y.T."/>
            <person name="Yu X."/>
            <person name="Hao Y."/>
            <person name="Huang J."/>
            <person name="Zhao X.W."/>
            <person name="Ke S."/>
            <person name="Chen Y.Y."/>
            <person name="Wu W.L."/>
            <person name="Hsu J.L."/>
            <person name="Lin Y.F."/>
            <person name="Huang M.D."/>
            <person name="Li C.Y."/>
            <person name="Huang L."/>
            <person name="Wang Z.W."/>
            <person name="Zhao X."/>
            <person name="Zhong W.Y."/>
            <person name="Peng D.H."/>
            <person name="Ahmad S."/>
            <person name="Lan S."/>
            <person name="Zhang J.S."/>
            <person name="Tsai W.C."/>
            <person name="Van de Peer Y."/>
            <person name="Liu Z.J."/>
        </authorList>
    </citation>
    <scope>NUCLEOTIDE SEQUENCE</scope>
    <source>
        <strain evidence="4">SCP</strain>
    </source>
</reference>
<dbReference type="EMBL" id="JAUJYN010000012">
    <property type="protein sequence ID" value="KAK1259763.1"/>
    <property type="molecule type" value="Genomic_DNA"/>
</dbReference>
<keyword evidence="5" id="KW-1185">Reference proteome</keyword>